<dbReference type="AlphaFoldDB" id="A0A842H9Y3"/>
<feature type="binding site" evidence="3">
    <location>
        <position position="86"/>
    </location>
    <ligand>
        <name>anthranilate</name>
        <dbReference type="ChEBI" id="CHEBI:16567"/>
        <label>1</label>
    </ligand>
</feature>
<feature type="binding site" evidence="3">
    <location>
        <position position="172"/>
    </location>
    <ligand>
        <name>anthranilate</name>
        <dbReference type="ChEBI" id="CHEBI:16567"/>
        <label>2</label>
    </ligand>
</feature>
<feature type="binding site" evidence="3">
    <location>
        <begin position="96"/>
        <end position="99"/>
    </location>
    <ligand>
        <name>5-phospho-alpha-D-ribose 1-diphosphate</name>
        <dbReference type="ChEBI" id="CHEBI:58017"/>
    </ligand>
</feature>
<accession>A0A842H9Y3</accession>
<dbReference type="SUPFAM" id="SSF52418">
    <property type="entry name" value="Nucleoside phosphorylase/phosphoribosyltransferase catalytic domain"/>
    <property type="match status" value="1"/>
</dbReference>
<dbReference type="EMBL" id="JACHVB010000012">
    <property type="protein sequence ID" value="MBC2593120.1"/>
    <property type="molecule type" value="Genomic_DNA"/>
</dbReference>
<feature type="binding site" evidence="3">
    <location>
        <position position="86"/>
    </location>
    <ligand>
        <name>5-phospho-alpha-D-ribose 1-diphosphate</name>
        <dbReference type="ChEBI" id="CHEBI:58017"/>
    </ligand>
</feature>
<feature type="binding site" evidence="3">
    <location>
        <position position="239"/>
    </location>
    <ligand>
        <name>Mg(2+)</name>
        <dbReference type="ChEBI" id="CHEBI:18420"/>
        <label>1</label>
    </ligand>
</feature>
<evidence type="ECO:0000259" key="4">
    <source>
        <dbReference type="Pfam" id="PF00591"/>
    </source>
</evidence>
<organism evidence="5 6">
    <name type="scientific">Ruficoccus amylovorans</name>
    <dbReference type="NCBI Taxonomy" id="1804625"/>
    <lineage>
        <taxon>Bacteria</taxon>
        <taxon>Pseudomonadati</taxon>
        <taxon>Verrucomicrobiota</taxon>
        <taxon>Opitutia</taxon>
        <taxon>Puniceicoccales</taxon>
        <taxon>Cerasicoccaceae</taxon>
        <taxon>Ruficoccus</taxon>
    </lineage>
</organism>
<reference evidence="5 6" key="1">
    <citation type="submission" date="2020-07" db="EMBL/GenBank/DDBJ databases">
        <authorList>
            <person name="Feng X."/>
        </authorList>
    </citation>
    <scope>NUCLEOTIDE SEQUENCE [LARGE SCALE GENOMIC DNA]</scope>
    <source>
        <strain evidence="5 6">JCM31066</strain>
    </source>
</reference>
<keyword evidence="3" id="KW-0057">Aromatic amino acid biosynthesis</keyword>
<feature type="domain" description="Glycosyl transferase family 3" evidence="4">
    <location>
        <begin position="79"/>
        <end position="333"/>
    </location>
</feature>
<dbReference type="InterPro" id="IPR036320">
    <property type="entry name" value="Glycosyl_Trfase_fam3_N_dom_sf"/>
</dbReference>
<dbReference type="NCBIfam" id="TIGR01245">
    <property type="entry name" value="trpD"/>
    <property type="match status" value="1"/>
</dbReference>
<protein>
    <recommendedName>
        <fullName evidence="3">Anthranilate phosphoribosyltransferase</fullName>
        <ecNumber evidence="3">2.4.2.18</ecNumber>
    </recommendedName>
</protein>
<dbReference type="Gene3D" id="3.40.1030.10">
    <property type="entry name" value="Nucleoside phosphorylase/phosphoribosyltransferase catalytic domain"/>
    <property type="match status" value="1"/>
</dbReference>
<evidence type="ECO:0000256" key="1">
    <source>
        <dbReference type="ARBA" id="ARBA00022676"/>
    </source>
</evidence>
<feature type="binding site" evidence="3">
    <location>
        <position position="98"/>
    </location>
    <ligand>
        <name>Mg(2+)</name>
        <dbReference type="ChEBI" id="CHEBI:18420"/>
        <label>1</label>
    </ligand>
</feature>
<feature type="binding site" evidence="3">
    <location>
        <position position="239"/>
    </location>
    <ligand>
        <name>Mg(2+)</name>
        <dbReference type="ChEBI" id="CHEBI:18420"/>
        <label>2</label>
    </ligand>
</feature>
<dbReference type="InterPro" id="IPR005940">
    <property type="entry name" value="Anthranilate_Pribosyl_Tfrase"/>
</dbReference>
<dbReference type="SUPFAM" id="SSF47648">
    <property type="entry name" value="Nucleoside phosphorylase/phosphoribosyltransferase N-terminal domain"/>
    <property type="match status" value="1"/>
</dbReference>
<dbReference type="Gene3D" id="1.20.970.10">
    <property type="entry name" value="Transferase, Pyrimidine Nucleoside Phosphorylase, Chain C"/>
    <property type="match status" value="1"/>
</dbReference>
<dbReference type="Pfam" id="PF00591">
    <property type="entry name" value="Glycos_transf_3"/>
    <property type="match status" value="1"/>
</dbReference>
<dbReference type="PANTHER" id="PTHR43285:SF2">
    <property type="entry name" value="ANTHRANILATE PHOSPHORIBOSYLTRANSFERASE"/>
    <property type="match status" value="1"/>
</dbReference>
<dbReference type="UniPathway" id="UPA00035">
    <property type="reaction ID" value="UER00041"/>
</dbReference>
<comment type="cofactor">
    <cofactor evidence="3">
        <name>Mg(2+)</name>
        <dbReference type="ChEBI" id="CHEBI:18420"/>
    </cofactor>
    <text evidence="3">Binds 2 magnesium ions per monomer.</text>
</comment>
<feature type="binding site" evidence="3">
    <location>
        <begin position="89"/>
        <end position="90"/>
    </location>
    <ligand>
        <name>5-phospho-alpha-D-ribose 1-diphosphate</name>
        <dbReference type="ChEBI" id="CHEBI:58017"/>
    </ligand>
</feature>
<comment type="caution">
    <text evidence="5">The sequence shown here is derived from an EMBL/GenBank/DDBJ whole genome shotgun (WGS) entry which is preliminary data.</text>
</comment>
<dbReference type="RefSeq" id="WP_185674116.1">
    <property type="nucleotide sequence ID" value="NZ_JACHVB010000012.1"/>
</dbReference>
<evidence type="ECO:0000256" key="2">
    <source>
        <dbReference type="ARBA" id="ARBA00022679"/>
    </source>
</evidence>
<evidence type="ECO:0000256" key="3">
    <source>
        <dbReference type="HAMAP-Rule" id="MF_00211"/>
    </source>
</evidence>
<feature type="binding site" evidence="3">
    <location>
        <position position="126"/>
    </location>
    <ligand>
        <name>5-phospho-alpha-D-ribose 1-diphosphate</name>
        <dbReference type="ChEBI" id="CHEBI:58017"/>
    </ligand>
</feature>
<comment type="subunit">
    <text evidence="3">Homodimer.</text>
</comment>
<keyword evidence="2 3" id="KW-0808">Transferase</keyword>
<dbReference type="InterPro" id="IPR035902">
    <property type="entry name" value="Nuc_phospho_transferase"/>
</dbReference>
<keyword evidence="1 3" id="KW-0328">Glycosyltransferase</keyword>
<dbReference type="GO" id="GO:0000287">
    <property type="term" value="F:magnesium ion binding"/>
    <property type="evidence" value="ECO:0007669"/>
    <property type="project" value="UniProtKB-UniRule"/>
</dbReference>
<keyword evidence="6" id="KW-1185">Reference proteome</keyword>
<keyword evidence="3" id="KW-0479">Metal-binding</keyword>
<dbReference type="EC" id="2.4.2.18" evidence="3"/>
<comment type="pathway">
    <text evidence="3">Amino-acid biosynthesis; L-tryptophan biosynthesis; L-tryptophan from chorismate: step 2/5.</text>
</comment>
<sequence>MGVCYLAELTDGLRLGKSLDAGQATTAAGLLAEGAGTLDERQEFVVALHEKGETAQEVAAFASVFRELARDPELGPMAQDAVDIVGTGGDKSGTANISSMSAMVVASLGVPVVKHGNRSVTSKCGSADLIADLGFPLEGDNEALRGLFERHNFTFLYAPAFHPAFAHIGPVRKALGAQGKRTIFNILGPLINPSRPPYQVMGVYSREWVEPLADAFRQLGTRRALVVHGQPFEGGVLDEMSCASSNAVAGGGELSGLNELWLPEKFDLTPCAISSLKGGDLARNHEILEELAEGRATNGLVDTVAMNAGAALWVAGRADSPLLGVHQSKQQIMGGGFRKWLERFKEDLG</sequence>
<name>A0A842H9Y3_9BACT</name>
<evidence type="ECO:0000313" key="6">
    <source>
        <dbReference type="Proteomes" id="UP000546464"/>
    </source>
</evidence>
<comment type="caution">
    <text evidence="3">Lacks conserved residue(s) required for the propagation of feature annotation.</text>
</comment>
<feature type="binding site" evidence="3">
    <location>
        <begin position="114"/>
        <end position="122"/>
    </location>
    <ligand>
        <name>5-phospho-alpha-D-ribose 1-diphosphate</name>
        <dbReference type="ChEBI" id="CHEBI:58017"/>
    </ligand>
</feature>
<keyword evidence="3" id="KW-0822">Tryptophan biosynthesis</keyword>
<keyword evidence="3" id="KW-0028">Amino-acid biosynthesis</keyword>
<feature type="binding site" evidence="3">
    <location>
        <position position="94"/>
    </location>
    <ligand>
        <name>5-phospho-alpha-D-ribose 1-diphosphate</name>
        <dbReference type="ChEBI" id="CHEBI:58017"/>
    </ligand>
</feature>
<dbReference type="PANTHER" id="PTHR43285">
    <property type="entry name" value="ANTHRANILATE PHOSPHORIBOSYLTRANSFERASE"/>
    <property type="match status" value="1"/>
</dbReference>
<comment type="similarity">
    <text evidence="3">Belongs to the anthranilate phosphoribosyltransferase family.</text>
</comment>
<dbReference type="GO" id="GO:0004048">
    <property type="term" value="F:anthranilate phosphoribosyltransferase activity"/>
    <property type="evidence" value="ECO:0007669"/>
    <property type="project" value="UniProtKB-UniRule"/>
</dbReference>
<proteinExistence type="inferred from homology"/>
<comment type="function">
    <text evidence="3">Catalyzes the transfer of the phosphoribosyl group of 5-phosphorylribose-1-pyrophosphate (PRPP) to anthranilate to yield N-(5'-phosphoribosyl)-anthranilate (PRA).</text>
</comment>
<comment type="catalytic activity">
    <reaction evidence="3">
        <text>N-(5-phospho-beta-D-ribosyl)anthranilate + diphosphate = 5-phospho-alpha-D-ribose 1-diphosphate + anthranilate</text>
        <dbReference type="Rhea" id="RHEA:11768"/>
        <dbReference type="ChEBI" id="CHEBI:16567"/>
        <dbReference type="ChEBI" id="CHEBI:18277"/>
        <dbReference type="ChEBI" id="CHEBI:33019"/>
        <dbReference type="ChEBI" id="CHEBI:58017"/>
        <dbReference type="EC" id="2.4.2.18"/>
    </reaction>
</comment>
<dbReference type="InterPro" id="IPR000312">
    <property type="entry name" value="Glycosyl_Trfase_fam3"/>
</dbReference>
<dbReference type="GO" id="GO:0000162">
    <property type="term" value="P:L-tryptophan biosynthetic process"/>
    <property type="evidence" value="ECO:0007669"/>
    <property type="project" value="UniProtKB-UniRule"/>
</dbReference>
<dbReference type="GO" id="GO:0005829">
    <property type="term" value="C:cytosol"/>
    <property type="evidence" value="ECO:0007669"/>
    <property type="project" value="TreeGrafter"/>
</dbReference>
<feature type="binding site" evidence="3">
    <location>
        <position position="238"/>
    </location>
    <ligand>
        <name>Mg(2+)</name>
        <dbReference type="ChEBI" id="CHEBI:18420"/>
        <label>2</label>
    </ligand>
</feature>
<gene>
    <name evidence="3 5" type="primary">trpD</name>
    <name evidence="5" type="ORF">H5P28_02485</name>
</gene>
<dbReference type="HAMAP" id="MF_00211">
    <property type="entry name" value="TrpD"/>
    <property type="match status" value="1"/>
</dbReference>
<feature type="binding site" evidence="3">
    <location>
        <position position="117"/>
    </location>
    <ligand>
        <name>anthranilate</name>
        <dbReference type="ChEBI" id="CHEBI:16567"/>
        <label>1</label>
    </ligand>
</feature>
<dbReference type="Proteomes" id="UP000546464">
    <property type="component" value="Unassembled WGS sequence"/>
</dbReference>
<keyword evidence="3" id="KW-0460">Magnesium</keyword>
<evidence type="ECO:0000313" key="5">
    <source>
        <dbReference type="EMBL" id="MBC2593120.1"/>
    </source>
</evidence>